<evidence type="ECO:0000256" key="10">
    <source>
        <dbReference type="HAMAP-Rule" id="MF_00454"/>
    </source>
</evidence>
<keyword evidence="10" id="KW-0479">Metal-binding</keyword>
<dbReference type="GO" id="GO:0046872">
    <property type="term" value="F:metal ion binding"/>
    <property type="evidence" value="ECO:0007669"/>
    <property type="project" value="UniProtKB-KW"/>
</dbReference>
<feature type="transmembrane region" description="Helical" evidence="10">
    <location>
        <begin position="30"/>
        <end position="52"/>
    </location>
</feature>
<proteinExistence type="inferred from homology"/>
<protein>
    <recommendedName>
        <fullName evidence="10">Fluoride-specific ion channel FluC</fullName>
    </recommendedName>
</protein>
<keyword evidence="10" id="KW-0813">Transport</keyword>
<comment type="similarity">
    <text evidence="7 10">Belongs to the fluoride channel Fluc/FEX (TC 1.A.43) family.</text>
</comment>
<sequence length="117" mass="12962">MEVLLIAIGGFFGAISRYYISEKWNRKFGFLPYGTLFVNLFGSFLLGLIIGFDTNQYIYSLLGIGFLGAFTTFSTFIVELIGLQEANKTKGMIVYLIITIIFGFVFALVGVSIGSRV</sequence>
<gene>
    <name evidence="10" type="primary">fluC</name>
    <name evidence="10" type="synonym">crcB</name>
    <name evidence="11" type="ORF">B4167_2632</name>
</gene>
<dbReference type="EMBL" id="JXLU01000080">
    <property type="protein sequence ID" value="KIO72856.1"/>
    <property type="molecule type" value="Genomic_DNA"/>
</dbReference>
<comment type="catalytic activity">
    <reaction evidence="8">
        <text>fluoride(in) = fluoride(out)</text>
        <dbReference type="Rhea" id="RHEA:76159"/>
        <dbReference type="ChEBI" id="CHEBI:17051"/>
    </reaction>
    <physiologicalReaction direction="left-to-right" evidence="8">
        <dbReference type="Rhea" id="RHEA:76160"/>
    </physiologicalReaction>
</comment>
<dbReference type="GO" id="GO:0062054">
    <property type="term" value="F:fluoride channel activity"/>
    <property type="evidence" value="ECO:0007669"/>
    <property type="project" value="UniProtKB-UniRule"/>
</dbReference>
<evidence type="ECO:0000256" key="5">
    <source>
        <dbReference type="ARBA" id="ARBA00023136"/>
    </source>
</evidence>
<comment type="activity regulation">
    <text evidence="10">Na(+) is not transported, but it plays an essential structural role and its presence is essential for fluoride channel function.</text>
</comment>
<dbReference type="PANTHER" id="PTHR28259:SF1">
    <property type="entry name" value="FLUORIDE EXPORT PROTEIN 1-RELATED"/>
    <property type="match status" value="1"/>
</dbReference>
<organism evidence="11 12">
    <name type="scientific">Caldibacillus thermoamylovorans</name>
    <dbReference type="NCBI Taxonomy" id="35841"/>
    <lineage>
        <taxon>Bacteria</taxon>
        <taxon>Bacillati</taxon>
        <taxon>Bacillota</taxon>
        <taxon>Bacilli</taxon>
        <taxon>Bacillales</taxon>
        <taxon>Bacillaceae</taxon>
        <taxon>Caldibacillus</taxon>
    </lineage>
</organism>
<dbReference type="KEGG" id="bthv:CQJ30_10460"/>
<keyword evidence="5 10" id="KW-0472">Membrane</keyword>
<feature type="binding site" evidence="10">
    <location>
        <position position="68"/>
    </location>
    <ligand>
        <name>Na(+)</name>
        <dbReference type="ChEBI" id="CHEBI:29101"/>
        <note>structural</note>
    </ligand>
</feature>
<keyword evidence="4 10" id="KW-1133">Transmembrane helix</keyword>
<feature type="binding site" evidence="10">
    <location>
        <position position="71"/>
    </location>
    <ligand>
        <name>Na(+)</name>
        <dbReference type="ChEBI" id="CHEBI:29101"/>
        <note>structural</note>
    </ligand>
</feature>
<dbReference type="Proteomes" id="UP000032076">
    <property type="component" value="Unassembled WGS sequence"/>
</dbReference>
<evidence type="ECO:0000256" key="6">
    <source>
        <dbReference type="ARBA" id="ARBA00023303"/>
    </source>
</evidence>
<feature type="transmembrane region" description="Helical" evidence="10">
    <location>
        <begin position="58"/>
        <end position="81"/>
    </location>
</feature>
<feature type="transmembrane region" description="Helical" evidence="10">
    <location>
        <begin position="93"/>
        <end position="114"/>
    </location>
</feature>
<dbReference type="GO" id="GO:0140114">
    <property type="term" value="P:cellular detoxification of fluoride"/>
    <property type="evidence" value="ECO:0007669"/>
    <property type="project" value="UniProtKB-UniRule"/>
</dbReference>
<keyword evidence="6 10" id="KW-0407">Ion channel</keyword>
<comment type="caution">
    <text evidence="11">The sequence shown here is derived from an EMBL/GenBank/DDBJ whole genome shotgun (WGS) entry which is preliminary data.</text>
</comment>
<evidence type="ECO:0000256" key="7">
    <source>
        <dbReference type="ARBA" id="ARBA00035120"/>
    </source>
</evidence>
<evidence type="ECO:0000256" key="3">
    <source>
        <dbReference type="ARBA" id="ARBA00022692"/>
    </source>
</evidence>
<dbReference type="Pfam" id="PF02537">
    <property type="entry name" value="CRCB"/>
    <property type="match status" value="1"/>
</dbReference>
<evidence type="ECO:0000313" key="12">
    <source>
        <dbReference type="Proteomes" id="UP000032076"/>
    </source>
</evidence>
<evidence type="ECO:0000256" key="8">
    <source>
        <dbReference type="ARBA" id="ARBA00035585"/>
    </source>
</evidence>
<keyword evidence="2 10" id="KW-1003">Cell membrane</keyword>
<keyword evidence="10" id="KW-0915">Sodium</keyword>
<name>A0ABD4A7W9_9BACI</name>
<keyword evidence="3 10" id="KW-0812">Transmembrane</keyword>
<dbReference type="PANTHER" id="PTHR28259">
    <property type="entry name" value="FLUORIDE EXPORT PROTEIN 1-RELATED"/>
    <property type="match status" value="1"/>
</dbReference>
<reference evidence="11 12" key="1">
    <citation type="submission" date="2015-01" db="EMBL/GenBank/DDBJ databases">
        <title>Draft Genome Sequences of Four Bacillus thermoamylovorans Strains, Isolated From Food Products.</title>
        <authorList>
            <person name="Krawcyk A.O."/>
            <person name="Berendsen E.M."/>
            <person name="Eijlander R.T."/>
            <person name="de Jong A."/>
            <person name="Wells-Bennik M."/>
            <person name="Kuipers O.P."/>
        </authorList>
    </citation>
    <scope>NUCLEOTIDE SEQUENCE [LARGE SCALE GENOMIC DNA]</scope>
    <source>
        <strain evidence="11 12">B4167</strain>
    </source>
</reference>
<comment type="function">
    <text evidence="9 10">Fluoride-specific ion channel. Important for reducing fluoride concentration in the cell, thus reducing its toxicity.</text>
</comment>
<dbReference type="GO" id="GO:0005886">
    <property type="term" value="C:plasma membrane"/>
    <property type="evidence" value="ECO:0007669"/>
    <property type="project" value="UniProtKB-SubCell"/>
</dbReference>
<dbReference type="HAMAP" id="MF_00454">
    <property type="entry name" value="FluC"/>
    <property type="match status" value="1"/>
</dbReference>
<dbReference type="InterPro" id="IPR003691">
    <property type="entry name" value="FluC"/>
</dbReference>
<comment type="subcellular location">
    <subcellularLocation>
        <location evidence="1 10">Cell membrane</location>
        <topology evidence="1 10">Multi-pass membrane protein</topology>
    </subcellularLocation>
</comment>
<accession>A0ABD4A7W9</accession>
<evidence type="ECO:0000313" key="11">
    <source>
        <dbReference type="EMBL" id="KIO72856.1"/>
    </source>
</evidence>
<evidence type="ECO:0000256" key="2">
    <source>
        <dbReference type="ARBA" id="ARBA00022475"/>
    </source>
</evidence>
<dbReference type="RefSeq" id="WP_041902636.1">
    <property type="nucleotide sequence ID" value="NZ_CP023704.1"/>
</dbReference>
<keyword evidence="10" id="KW-0406">Ion transport</keyword>
<evidence type="ECO:0000256" key="9">
    <source>
        <dbReference type="ARBA" id="ARBA00049940"/>
    </source>
</evidence>
<evidence type="ECO:0000256" key="1">
    <source>
        <dbReference type="ARBA" id="ARBA00004651"/>
    </source>
</evidence>
<evidence type="ECO:0000256" key="4">
    <source>
        <dbReference type="ARBA" id="ARBA00022989"/>
    </source>
</evidence>
<dbReference type="AlphaFoldDB" id="A0ABD4A7W9"/>